<evidence type="ECO:0000313" key="3">
    <source>
        <dbReference type="Proteomes" id="UP001482620"/>
    </source>
</evidence>
<evidence type="ECO:0000256" key="1">
    <source>
        <dbReference type="SAM" id="Phobius"/>
    </source>
</evidence>
<proteinExistence type="predicted"/>
<gene>
    <name evidence="2" type="ORF">ILYODFUR_012598</name>
</gene>
<reference evidence="2 3" key="1">
    <citation type="submission" date="2021-06" db="EMBL/GenBank/DDBJ databases">
        <authorList>
            <person name="Palmer J.M."/>
        </authorList>
    </citation>
    <scope>NUCLEOTIDE SEQUENCE [LARGE SCALE GENOMIC DNA]</scope>
    <source>
        <strain evidence="3">if_2019</strain>
        <tissue evidence="2">Muscle</tissue>
    </source>
</reference>
<keyword evidence="1" id="KW-1133">Transmembrane helix</keyword>
<sequence>MTVLHRHLFPFRGGAAGSRYSQKIVMWVGKNNLQICPIKKEVYCYVPSVLQKTLECISSSFLYFTYCYQIYSGTLLCSAALVCRGKRKMSVLLQQIQKH</sequence>
<feature type="transmembrane region" description="Helical" evidence="1">
    <location>
        <begin position="61"/>
        <end position="83"/>
    </location>
</feature>
<protein>
    <submittedName>
        <fullName evidence="2">Uncharacterized protein</fullName>
    </submittedName>
</protein>
<comment type="caution">
    <text evidence="2">The sequence shown here is derived from an EMBL/GenBank/DDBJ whole genome shotgun (WGS) entry which is preliminary data.</text>
</comment>
<accession>A0ABV0SZ36</accession>
<keyword evidence="1" id="KW-0472">Membrane</keyword>
<evidence type="ECO:0000313" key="2">
    <source>
        <dbReference type="EMBL" id="MEQ2224953.1"/>
    </source>
</evidence>
<organism evidence="2 3">
    <name type="scientific">Ilyodon furcidens</name>
    <name type="common">goldbreast splitfin</name>
    <dbReference type="NCBI Taxonomy" id="33524"/>
    <lineage>
        <taxon>Eukaryota</taxon>
        <taxon>Metazoa</taxon>
        <taxon>Chordata</taxon>
        <taxon>Craniata</taxon>
        <taxon>Vertebrata</taxon>
        <taxon>Euteleostomi</taxon>
        <taxon>Actinopterygii</taxon>
        <taxon>Neopterygii</taxon>
        <taxon>Teleostei</taxon>
        <taxon>Neoteleostei</taxon>
        <taxon>Acanthomorphata</taxon>
        <taxon>Ovalentaria</taxon>
        <taxon>Atherinomorphae</taxon>
        <taxon>Cyprinodontiformes</taxon>
        <taxon>Goodeidae</taxon>
        <taxon>Ilyodon</taxon>
    </lineage>
</organism>
<dbReference type="EMBL" id="JAHRIQ010012581">
    <property type="protein sequence ID" value="MEQ2224953.1"/>
    <property type="molecule type" value="Genomic_DNA"/>
</dbReference>
<name>A0ABV0SZ36_9TELE</name>
<dbReference type="Proteomes" id="UP001482620">
    <property type="component" value="Unassembled WGS sequence"/>
</dbReference>
<keyword evidence="1" id="KW-0812">Transmembrane</keyword>
<keyword evidence="3" id="KW-1185">Reference proteome</keyword>